<sequence>GWCVETRAERVLQRVTRLYRRIRTEDSRLEELHCSVDKTCRIEAGEVIIEADEHLRLDGERVEIG</sequence>
<evidence type="ECO:0000313" key="2">
    <source>
        <dbReference type="Proteomes" id="UP000287615"/>
    </source>
</evidence>
<feature type="non-terminal residue" evidence="1">
    <location>
        <position position="1"/>
    </location>
</feature>
<dbReference type="Proteomes" id="UP000287615">
    <property type="component" value="Unassembled WGS sequence"/>
</dbReference>
<gene>
    <name evidence="1" type="ORF">VU00_12561</name>
</gene>
<proteinExistence type="predicted"/>
<dbReference type="EMBL" id="MTKR01000256">
    <property type="protein sequence ID" value="RWX49439.1"/>
    <property type="molecule type" value="Genomic_DNA"/>
</dbReference>
<reference evidence="1 2" key="1">
    <citation type="submission" date="2017-01" db="EMBL/GenBank/DDBJ databases">
        <title>The cable genome- insights into the physiology and evolution of filamentous bacteria capable of sulfide oxidation via long distance electron transfer.</title>
        <authorList>
            <person name="Schreiber L."/>
            <person name="Bjerg J.T."/>
            <person name="Boggild A."/>
            <person name="Van De Vossenberg J."/>
            <person name="Meysman F."/>
            <person name="Nielsen L.P."/>
            <person name="Schramm A."/>
            <person name="Kjeldsen K.U."/>
        </authorList>
    </citation>
    <scope>NUCLEOTIDE SEQUENCE [LARGE SCALE GENOMIC DNA]</scope>
    <source>
        <strain evidence="1">A3</strain>
    </source>
</reference>
<accession>A0A444J8Q8</accession>
<dbReference type="AlphaFoldDB" id="A0A444J8Q8"/>
<protein>
    <submittedName>
        <fullName evidence="1">Uncharacterized protein</fullName>
    </submittedName>
</protein>
<dbReference type="InterPro" id="IPR021927">
    <property type="entry name" value="DUF3540"/>
</dbReference>
<dbReference type="Pfam" id="PF12059">
    <property type="entry name" value="DUF3540"/>
    <property type="match status" value="1"/>
</dbReference>
<organism evidence="1 2">
    <name type="scientific">Candidatus Electrothrix marina</name>
    <dbReference type="NCBI Taxonomy" id="1859130"/>
    <lineage>
        <taxon>Bacteria</taxon>
        <taxon>Pseudomonadati</taxon>
        <taxon>Thermodesulfobacteriota</taxon>
        <taxon>Desulfobulbia</taxon>
        <taxon>Desulfobulbales</taxon>
        <taxon>Desulfobulbaceae</taxon>
        <taxon>Candidatus Electrothrix</taxon>
    </lineage>
</organism>
<name>A0A444J8Q8_9BACT</name>
<comment type="caution">
    <text evidence="1">The sequence shown here is derived from an EMBL/GenBank/DDBJ whole genome shotgun (WGS) entry which is preliminary data.</text>
</comment>
<evidence type="ECO:0000313" key="1">
    <source>
        <dbReference type="EMBL" id="RWX49439.1"/>
    </source>
</evidence>